<dbReference type="InterPro" id="IPR050319">
    <property type="entry name" value="ABC_transp_ATP-bind"/>
</dbReference>
<dbReference type="PROSITE" id="PS00211">
    <property type="entry name" value="ABC_TRANSPORTER_1"/>
    <property type="match status" value="1"/>
</dbReference>
<keyword evidence="2" id="KW-0813">Transport</keyword>
<evidence type="ECO:0000313" key="6">
    <source>
        <dbReference type="EMBL" id="VAW41991.1"/>
    </source>
</evidence>
<dbReference type="PANTHER" id="PTHR43776:SF7">
    <property type="entry name" value="D,D-DIPEPTIDE TRANSPORT ATP-BINDING PROTEIN DDPF-RELATED"/>
    <property type="match status" value="1"/>
</dbReference>
<dbReference type="SMART" id="SM00382">
    <property type="entry name" value="AAA"/>
    <property type="match status" value="1"/>
</dbReference>
<dbReference type="GO" id="GO:0005524">
    <property type="term" value="F:ATP binding"/>
    <property type="evidence" value="ECO:0007669"/>
    <property type="project" value="UniProtKB-KW"/>
</dbReference>
<dbReference type="EMBL" id="UOEU01000878">
    <property type="protein sequence ID" value="VAW41991.1"/>
    <property type="molecule type" value="Genomic_DNA"/>
</dbReference>
<reference evidence="6" key="1">
    <citation type="submission" date="2018-06" db="EMBL/GenBank/DDBJ databases">
        <authorList>
            <person name="Zhirakovskaya E."/>
        </authorList>
    </citation>
    <scope>NUCLEOTIDE SEQUENCE</scope>
</reference>
<sequence>MGLTRKAYHQQSKDGAELQPLLHLHQLSKHFPIRGGVLRRQIGVLKAVDLVNLSLFPNETVTLVGGAGDGKSILARTTLHLMPSTSGKVLFNGELFTRMGRAARQLARQQMQLTMQDPYTSLNPHLRVKDILAEPLKIHKLGDGRFQAERIDELLQLVGLNPYFAGRFPHEFSGGQRQRINIARALATNPLLLVADDPLAVLDTAVQAPIVALLAELKQKLNLTLLLLVSDLAYVRSISDRIGVLFMGQIVELTDTESIYERPLHPYTQYIHSKTQQIDPVDNEHIQPIQLTGPAPNPTNPPSGCRFRTQCPYASEVCQDEVPPLRDLGKPAQPHLIACHHAERFQG</sequence>
<proteinExistence type="inferred from homology"/>
<dbReference type="GO" id="GO:0055085">
    <property type="term" value="P:transmembrane transport"/>
    <property type="evidence" value="ECO:0007669"/>
    <property type="project" value="UniProtKB-ARBA"/>
</dbReference>
<dbReference type="Gene3D" id="3.40.50.300">
    <property type="entry name" value="P-loop containing nucleotide triphosphate hydrolases"/>
    <property type="match status" value="1"/>
</dbReference>
<keyword evidence="4 6" id="KW-0067">ATP-binding</keyword>
<dbReference type="InterPro" id="IPR013563">
    <property type="entry name" value="Oligopep_ABC_C"/>
</dbReference>
<dbReference type="GO" id="GO:0015833">
    <property type="term" value="P:peptide transport"/>
    <property type="evidence" value="ECO:0007669"/>
    <property type="project" value="InterPro"/>
</dbReference>
<feature type="domain" description="ABC transporter" evidence="5">
    <location>
        <begin position="22"/>
        <end position="272"/>
    </location>
</feature>
<dbReference type="AlphaFoldDB" id="A0A3B0VGD9"/>
<comment type="similarity">
    <text evidence="1">Belongs to the ABC transporter superfamily.</text>
</comment>
<dbReference type="InterPro" id="IPR003439">
    <property type="entry name" value="ABC_transporter-like_ATP-bd"/>
</dbReference>
<organism evidence="6">
    <name type="scientific">hydrothermal vent metagenome</name>
    <dbReference type="NCBI Taxonomy" id="652676"/>
    <lineage>
        <taxon>unclassified sequences</taxon>
        <taxon>metagenomes</taxon>
        <taxon>ecological metagenomes</taxon>
    </lineage>
</organism>
<evidence type="ECO:0000256" key="1">
    <source>
        <dbReference type="ARBA" id="ARBA00005417"/>
    </source>
</evidence>
<protein>
    <submittedName>
        <fullName evidence="6">Oligopeptide transport ATP-binding protein OppF (TC 3.A.1.5.1)</fullName>
    </submittedName>
</protein>
<dbReference type="NCBIfam" id="TIGR01727">
    <property type="entry name" value="oligo_HPY"/>
    <property type="match status" value="1"/>
</dbReference>
<evidence type="ECO:0000256" key="4">
    <source>
        <dbReference type="ARBA" id="ARBA00022840"/>
    </source>
</evidence>
<evidence type="ECO:0000259" key="5">
    <source>
        <dbReference type="PROSITE" id="PS50893"/>
    </source>
</evidence>
<accession>A0A3B0VGD9</accession>
<dbReference type="CDD" id="cd03257">
    <property type="entry name" value="ABC_NikE_OppD_transporters"/>
    <property type="match status" value="1"/>
</dbReference>
<dbReference type="InterPro" id="IPR003593">
    <property type="entry name" value="AAA+_ATPase"/>
</dbReference>
<gene>
    <name evidence="6" type="ORF">MNBD_CHLOROFLEXI01-4700</name>
</gene>
<dbReference type="PROSITE" id="PS50893">
    <property type="entry name" value="ABC_TRANSPORTER_2"/>
    <property type="match status" value="1"/>
</dbReference>
<name>A0A3B0VGD9_9ZZZZ</name>
<dbReference type="InterPro" id="IPR027417">
    <property type="entry name" value="P-loop_NTPase"/>
</dbReference>
<evidence type="ECO:0000256" key="3">
    <source>
        <dbReference type="ARBA" id="ARBA00022741"/>
    </source>
</evidence>
<dbReference type="InterPro" id="IPR017871">
    <property type="entry name" value="ABC_transporter-like_CS"/>
</dbReference>
<dbReference type="Pfam" id="PF08352">
    <property type="entry name" value="oligo_HPY"/>
    <property type="match status" value="1"/>
</dbReference>
<dbReference type="GO" id="GO:0016887">
    <property type="term" value="F:ATP hydrolysis activity"/>
    <property type="evidence" value="ECO:0007669"/>
    <property type="project" value="InterPro"/>
</dbReference>
<dbReference type="Pfam" id="PF00005">
    <property type="entry name" value="ABC_tran"/>
    <property type="match status" value="1"/>
</dbReference>
<keyword evidence="3" id="KW-0547">Nucleotide-binding</keyword>
<evidence type="ECO:0000256" key="2">
    <source>
        <dbReference type="ARBA" id="ARBA00022448"/>
    </source>
</evidence>
<dbReference type="SUPFAM" id="SSF52540">
    <property type="entry name" value="P-loop containing nucleoside triphosphate hydrolases"/>
    <property type="match status" value="1"/>
</dbReference>
<dbReference type="PANTHER" id="PTHR43776">
    <property type="entry name" value="TRANSPORT ATP-BINDING PROTEIN"/>
    <property type="match status" value="1"/>
</dbReference>